<dbReference type="OrthoDB" id="27504at10239"/>
<comment type="subcellular location">
    <subcellularLocation>
        <location evidence="4">Virion</location>
    </subcellularLocation>
    <subcellularLocation>
        <location evidence="4">Host nucleus</location>
    </subcellularLocation>
</comment>
<accession>Q8QS40</accession>
<gene>
    <name evidence="6" type="primary">UL48A</name>
    <name evidence="4" type="synonym">SCP</name>
    <name evidence="6" type="ORF">CCMVgp050</name>
</gene>
<dbReference type="Pfam" id="PF17086">
    <property type="entry name" value="HV_small_capsid"/>
    <property type="match status" value="1"/>
</dbReference>
<dbReference type="GO" id="GO:0042025">
    <property type="term" value="C:host cell nucleus"/>
    <property type="evidence" value="ECO:0007669"/>
    <property type="project" value="UniProtKB-SubCell"/>
</dbReference>
<feature type="region of interest" description="Disordered" evidence="5">
    <location>
        <begin position="1"/>
        <end position="24"/>
    </location>
</feature>
<comment type="similarity">
    <text evidence="4">Belongs to the herpesviridae small capsomere-interacting protein family.</text>
</comment>
<proteinExistence type="inferred from homology"/>
<reference evidence="7" key="2">
    <citation type="submission" date="2021-05" db="EMBL/GenBank/DDBJ databases">
        <title>Cloning and multi-omic analysis of chimpanzee cytomegalovirus: a resource for comparative functional genomics.</title>
        <authorList>
            <person name="Phan Q.V."/>
        </authorList>
    </citation>
    <scope>NUCLEOTIDE SEQUENCE</scope>
    <source>
        <strain evidence="7">Heberling</strain>
    </source>
</reference>
<evidence type="ECO:0000313" key="8">
    <source>
        <dbReference type="Proteomes" id="UP000099188"/>
    </source>
</evidence>
<evidence type="ECO:0000313" key="6">
    <source>
        <dbReference type="EMBL" id="AAM00698.1"/>
    </source>
</evidence>
<keyword evidence="3 4" id="KW-0946">Virion</keyword>
<keyword evidence="2 4" id="KW-1048">Host nucleus</keyword>
<dbReference type="Proteomes" id="UP000099188">
    <property type="component" value="Segment"/>
</dbReference>
<organism evidence="6 8">
    <name type="scientific">Panine betaherpesvirus 2</name>
    <name type="common">Chimpanzee cytomegalovirus</name>
    <dbReference type="NCBI Taxonomy" id="188763"/>
    <lineage>
        <taxon>Viruses</taxon>
        <taxon>Duplodnaviria</taxon>
        <taxon>Heunggongvirae</taxon>
        <taxon>Peploviricota</taxon>
        <taxon>Herviviricetes</taxon>
        <taxon>Herpesvirales</taxon>
        <taxon>Orthoherpesviridae</taxon>
        <taxon>Betaherpesvirinae</taxon>
        <taxon>Cytomegalovirus</taxon>
        <taxon>Cytomegalovirus paninebeta2</taxon>
    </lineage>
</organism>
<dbReference type="EMBL" id="MZ151943">
    <property type="protein sequence ID" value="QXV67803.1"/>
    <property type="molecule type" value="Genomic_DNA"/>
</dbReference>
<comment type="subunit">
    <text evidence="4">Interacts with the major capsid protein/MCP.</text>
</comment>
<dbReference type="HAMAP" id="MF_04021">
    <property type="entry name" value="HSV_SCP_betahv"/>
    <property type="match status" value="1"/>
</dbReference>
<reference evidence="6 8" key="1">
    <citation type="journal article" date="2003" name="J. Gen. Virol.">
        <title>The human cytomegalovirus genome revisited: comparison with the chimpanzee cytomegalovirus genome.</title>
        <authorList>
            <person name="Davison A.J."/>
            <person name="Dolan A."/>
            <person name="Akter P."/>
            <person name="Addison C."/>
            <person name="Dargan D.J."/>
            <person name="Alcendor D.J."/>
            <person name="McGeoch D.J."/>
            <person name="Hayward G.S."/>
        </authorList>
    </citation>
    <scope>NUCLEOTIDE SEQUENCE [LARGE SCALE GENOMIC DNA]</scope>
    <source>
        <strain evidence="6">Heberling</strain>
    </source>
</reference>
<dbReference type="InterPro" id="IPR031385">
    <property type="entry name" value="HV_small_capsid"/>
</dbReference>
<keyword evidence="1 4" id="KW-0167">Capsid protein</keyword>
<evidence type="ECO:0000256" key="1">
    <source>
        <dbReference type="ARBA" id="ARBA00022561"/>
    </source>
</evidence>
<dbReference type="GO" id="GO:0019028">
    <property type="term" value="C:viral capsid"/>
    <property type="evidence" value="ECO:0007669"/>
    <property type="project" value="UniProtKB-UniRule"/>
</dbReference>
<dbReference type="SMR" id="Q8QS40"/>
<evidence type="ECO:0000313" key="7">
    <source>
        <dbReference type="EMBL" id="QXV67803.1"/>
    </source>
</evidence>
<sequence length="84" mass="9177">MSSAAAAGVGSVGGMTSNKRDDKQRHVAGVVLELPTELMPDNNNHHPVVGAMLSKYVRMSSLFADKNAFKLDFMRMLAVSRTRR</sequence>
<dbReference type="RefSeq" id="NP_612692.1">
    <property type="nucleotide sequence ID" value="NC_003521.1"/>
</dbReference>
<evidence type="ECO:0000256" key="3">
    <source>
        <dbReference type="ARBA" id="ARBA00022844"/>
    </source>
</evidence>
<evidence type="ECO:0000256" key="4">
    <source>
        <dbReference type="HAMAP-Rule" id="MF_04021"/>
    </source>
</evidence>
<name>Q8QS40_9BETA</name>
<dbReference type="GeneID" id="935448"/>
<dbReference type="KEGG" id="vg:935448"/>
<evidence type="ECO:0000256" key="5">
    <source>
        <dbReference type="SAM" id="MobiDB-lite"/>
    </source>
</evidence>
<dbReference type="EMBL" id="AF480884">
    <property type="protein sequence ID" value="AAM00698.1"/>
    <property type="molecule type" value="Genomic_DNA"/>
</dbReference>
<keyword evidence="8" id="KW-1185">Reference proteome</keyword>
<protein>
    <recommendedName>
        <fullName evidence="4">Small capsomere-interacting protein</fullName>
    </recommendedName>
</protein>
<comment type="function">
    <text evidence="4">Participates in the assembly of the infectious particles by decorating the outer surface of the capsid shell and thus forming a layer between the capsid and the tegument. Complexes composed of the major capsid protein and small capsomere-interacting protein/SCP assemble together in the host cytoplasm and are translocated to the nucleus, where they accumulate and participate in capsid assembly.</text>
</comment>
<dbReference type="GO" id="GO:0016032">
    <property type="term" value="P:viral process"/>
    <property type="evidence" value="ECO:0007669"/>
    <property type="project" value="UniProtKB-UniRule"/>
</dbReference>
<evidence type="ECO:0000256" key="2">
    <source>
        <dbReference type="ARBA" id="ARBA00022562"/>
    </source>
</evidence>